<dbReference type="PANTHER" id="PTHR34818:SF1">
    <property type="entry name" value="PROTEIN BLI-3"/>
    <property type="match status" value="1"/>
</dbReference>
<evidence type="ECO:0000313" key="2">
    <source>
        <dbReference type="EMBL" id="MDZ5459866.1"/>
    </source>
</evidence>
<dbReference type="InterPro" id="IPR038725">
    <property type="entry name" value="YdaG_split_barrel_FMN-bd"/>
</dbReference>
<dbReference type="InterPro" id="IPR012349">
    <property type="entry name" value="Split_barrel_FMN-bd"/>
</dbReference>
<dbReference type="SUPFAM" id="SSF50475">
    <property type="entry name" value="FMN-binding split barrel"/>
    <property type="match status" value="1"/>
</dbReference>
<evidence type="ECO:0000313" key="3">
    <source>
        <dbReference type="Proteomes" id="UP001293718"/>
    </source>
</evidence>
<dbReference type="Gene3D" id="2.30.110.10">
    <property type="entry name" value="Electron Transport, Fmn-binding Protein, Chain A"/>
    <property type="match status" value="1"/>
</dbReference>
<dbReference type="EMBL" id="JAXOJX010000052">
    <property type="protein sequence ID" value="MDZ5459866.1"/>
    <property type="molecule type" value="Genomic_DNA"/>
</dbReference>
<dbReference type="Pfam" id="PF16242">
    <property type="entry name" value="Pyrid_ox_like"/>
    <property type="match status" value="1"/>
</dbReference>
<dbReference type="PANTHER" id="PTHR34818">
    <property type="entry name" value="PROTEIN BLI-3"/>
    <property type="match status" value="1"/>
</dbReference>
<name>A0ABU5ILT7_9BURK</name>
<keyword evidence="3" id="KW-1185">Reference proteome</keyword>
<dbReference type="InterPro" id="IPR052917">
    <property type="entry name" value="Stress-Dev_Protein"/>
</dbReference>
<organism evidence="2 3">
    <name type="scientific">Azohydromonas lata</name>
    <dbReference type="NCBI Taxonomy" id="45677"/>
    <lineage>
        <taxon>Bacteria</taxon>
        <taxon>Pseudomonadati</taxon>
        <taxon>Pseudomonadota</taxon>
        <taxon>Betaproteobacteria</taxon>
        <taxon>Burkholderiales</taxon>
        <taxon>Sphaerotilaceae</taxon>
        <taxon>Azohydromonas</taxon>
    </lineage>
</organism>
<comment type="caution">
    <text evidence="2">The sequence shown here is derived from an EMBL/GenBank/DDBJ whole genome shotgun (WGS) entry which is preliminary data.</text>
</comment>
<dbReference type="Proteomes" id="UP001293718">
    <property type="component" value="Unassembled WGS sequence"/>
</dbReference>
<reference evidence="2 3" key="1">
    <citation type="submission" date="2023-11" db="EMBL/GenBank/DDBJ databases">
        <title>Draft genome of Azohydromonas lata strain H1 (DSM1123), a polyhydroxyalkanoate producer.</title>
        <authorList>
            <person name="Traversa D."/>
            <person name="D'Addabbo P."/>
            <person name="Pazzani C."/>
            <person name="Manzari C."/>
            <person name="Chiara M."/>
            <person name="Scrascia M."/>
        </authorList>
    </citation>
    <scope>NUCLEOTIDE SEQUENCE [LARGE SCALE GENOMIC DNA]</scope>
    <source>
        <strain evidence="2 3">H1</strain>
    </source>
</reference>
<accession>A0ABU5ILT7</accession>
<evidence type="ECO:0000259" key="1">
    <source>
        <dbReference type="Pfam" id="PF16242"/>
    </source>
</evidence>
<dbReference type="RefSeq" id="WP_084267527.1">
    <property type="nucleotide sequence ID" value="NZ_JAXOJX010000052.1"/>
</dbReference>
<protein>
    <submittedName>
        <fullName evidence="2">Pyridoxamine 5'-phosphate oxidase family protein</fullName>
    </submittedName>
</protein>
<feature type="domain" description="General stress protein FMN-binding split barrel" evidence="1">
    <location>
        <begin position="20"/>
        <end position="165"/>
    </location>
</feature>
<gene>
    <name evidence="2" type="ORF">SM757_25110</name>
</gene>
<sequence length="179" mass="20260">MSQDQHTDHASHDGHDPANIAKLWKMIKDMRFGMFTTRHENGHLHSRPMTTQNRGTDTDDVLWFFMSRSSEPCADLQRDAQVNVAYADPSSDTYVSVAGTAELVEDAGRKRTLWNTATEAWFPNGPDDPDVALVRVRITHAEYWDVHESKAVQLLKMARSAVTGHPPKDMGEYGQVRMH</sequence>
<proteinExistence type="predicted"/>